<organism evidence="1 2">
    <name type="scientific">Senna tora</name>
    <dbReference type="NCBI Taxonomy" id="362788"/>
    <lineage>
        <taxon>Eukaryota</taxon>
        <taxon>Viridiplantae</taxon>
        <taxon>Streptophyta</taxon>
        <taxon>Embryophyta</taxon>
        <taxon>Tracheophyta</taxon>
        <taxon>Spermatophyta</taxon>
        <taxon>Magnoliopsida</taxon>
        <taxon>eudicotyledons</taxon>
        <taxon>Gunneridae</taxon>
        <taxon>Pentapetalae</taxon>
        <taxon>rosids</taxon>
        <taxon>fabids</taxon>
        <taxon>Fabales</taxon>
        <taxon>Fabaceae</taxon>
        <taxon>Caesalpinioideae</taxon>
        <taxon>Cassia clade</taxon>
        <taxon>Senna</taxon>
    </lineage>
</organism>
<sequence length="51" mass="6041">MMKLKYLTATWQVRIGEAILLRKLMHKQKSQTHVFADPVKDKCMMNDDGQY</sequence>
<dbReference type="EMBL" id="JAAIUW010000008">
    <property type="protein sequence ID" value="KAF7819223.1"/>
    <property type="molecule type" value="Genomic_DNA"/>
</dbReference>
<evidence type="ECO:0000313" key="2">
    <source>
        <dbReference type="Proteomes" id="UP000634136"/>
    </source>
</evidence>
<name>A0A834TBP8_9FABA</name>
<dbReference type="Proteomes" id="UP000634136">
    <property type="component" value="Unassembled WGS sequence"/>
</dbReference>
<keyword evidence="2" id="KW-1185">Reference proteome</keyword>
<proteinExistence type="predicted"/>
<accession>A0A834TBP8</accession>
<gene>
    <name evidence="1" type="ORF">G2W53_024678</name>
</gene>
<protein>
    <submittedName>
        <fullName evidence="1">Uncharacterized protein</fullName>
    </submittedName>
</protein>
<dbReference type="AlphaFoldDB" id="A0A834TBP8"/>
<evidence type="ECO:0000313" key="1">
    <source>
        <dbReference type="EMBL" id="KAF7819223.1"/>
    </source>
</evidence>
<comment type="caution">
    <text evidence="1">The sequence shown here is derived from an EMBL/GenBank/DDBJ whole genome shotgun (WGS) entry which is preliminary data.</text>
</comment>
<reference evidence="1" key="1">
    <citation type="submission" date="2020-09" db="EMBL/GenBank/DDBJ databases">
        <title>Genome-Enabled Discovery of Anthraquinone Biosynthesis in Senna tora.</title>
        <authorList>
            <person name="Kang S.-H."/>
            <person name="Pandey R.P."/>
            <person name="Lee C.-M."/>
            <person name="Sim J.-S."/>
            <person name="Jeong J.-T."/>
            <person name="Choi B.-S."/>
            <person name="Jung M."/>
            <person name="Ginzburg D."/>
            <person name="Zhao K."/>
            <person name="Won S.Y."/>
            <person name="Oh T.-J."/>
            <person name="Yu Y."/>
            <person name="Kim N.-H."/>
            <person name="Lee O.R."/>
            <person name="Lee T.-H."/>
            <person name="Bashyal P."/>
            <person name="Kim T.-S."/>
            <person name="Lee W.-H."/>
            <person name="Kawkins C."/>
            <person name="Kim C.-K."/>
            <person name="Kim J.S."/>
            <person name="Ahn B.O."/>
            <person name="Rhee S.Y."/>
            <person name="Sohng J.K."/>
        </authorList>
    </citation>
    <scope>NUCLEOTIDE SEQUENCE</scope>
    <source>
        <tissue evidence="1">Leaf</tissue>
    </source>
</reference>